<dbReference type="PANTHER" id="PTHR10073">
    <property type="entry name" value="DNA MISMATCH REPAIR PROTEIN MLH, PMS, MUTL"/>
    <property type="match status" value="1"/>
</dbReference>
<dbReference type="Gene3D" id="3.30.230.10">
    <property type="match status" value="1"/>
</dbReference>
<reference evidence="1 2" key="1">
    <citation type="submission" date="2020-09" db="EMBL/GenBank/DDBJ databases">
        <title>De no assembly of potato wild relative species, Solanum commersonii.</title>
        <authorList>
            <person name="Cho K."/>
        </authorList>
    </citation>
    <scope>NUCLEOTIDE SEQUENCE [LARGE SCALE GENOMIC DNA]</scope>
    <source>
        <strain evidence="1">LZ3.2</strain>
        <tissue evidence="1">Leaf</tissue>
    </source>
</reference>
<dbReference type="InterPro" id="IPR014721">
    <property type="entry name" value="Ribsml_uS5_D2-typ_fold_subgr"/>
</dbReference>
<dbReference type="AlphaFoldDB" id="A0A9J6AH13"/>
<dbReference type="Proteomes" id="UP000824120">
    <property type="component" value="Chromosome 2"/>
</dbReference>
<gene>
    <name evidence="1" type="ORF">H5410_008580</name>
</gene>
<organism evidence="1 2">
    <name type="scientific">Solanum commersonii</name>
    <name type="common">Commerson's wild potato</name>
    <name type="synonym">Commerson's nightshade</name>
    <dbReference type="NCBI Taxonomy" id="4109"/>
    <lineage>
        <taxon>Eukaryota</taxon>
        <taxon>Viridiplantae</taxon>
        <taxon>Streptophyta</taxon>
        <taxon>Embryophyta</taxon>
        <taxon>Tracheophyta</taxon>
        <taxon>Spermatophyta</taxon>
        <taxon>Magnoliopsida</taxon>
        <taxon>eudicotyledons</taxon>
        <taxon>Gunneridae</taxon>
        <taxon>Pentapetalae</taxon>
        <taxon>asterids</taxon>
        <taxon>lamiids</taxon>
        <taxon>Solanales</taxon>
        <taxon>Solanaceae</taxon>
        <taxon>Solanoideae</taxon>
        <taxon>Solaneae</taxon>
        <taxon>Solanum</taxon>
    </lineage>
</organism>
<sequence>MYFTTSQFEGNKCTPTNLGIFLSGFLRFCSFARSEDDLLCTRVSPPPLPLLSSGFGIHLSSLIKLNASDGLFKLSGYISDMNSRFVSKGPRHKLLNKIAMTFGSASDYEQRSRSQIYPLFLLNLNCPRSLYDLTLEPSINVLEDKVSVAIGIGTCYIKVDDNALHQRHQNTAISDDMHAFPASFGFKGEALSSISDVYLLELLPKLMRGQMDIDGKCFCTLELMSVDKMIVQHVIMYNPT</sequence>
<name>A0A9J6AH13_SOLCO</name>
<comment type="caution">
    <text evidence="1">The sequence shown here is derived from an EMBL/GenBank/DDBJ whole genome shotgun (WGS) entry which is preliminary data.</text>
</comment>
<dbReference type="EMBL" id="JACXVP010000002">
    <property type="protein sequence ID" value="KAG5623362.1"/>
    <property type="molecule type" value="Genomic_DNA"/>
</dbReference>
<evidence type="ECO:0000313" key="1">
    <source>
        <dbReference type="EMBL" id="KAG5623362.1"/>
    </source>
</evidence>
<evidence type="ECO:0000313" key="2">
    <source>
        <dbReference type="Proteomes" id="UP000824120"/>
    </source>
</evidence>
<dbReference type="PANTHER" id="PTHR10073:SF47">
    <property type="entry name" value="DNA MISMATCH REPAIR PROTEIN MLH3"/>
    <property type="match status" value="1"/>
</dbReference>
<proteinExistence type="predicted"/>
<dbReference type="OrthoDB" id="429932at2759"/>
<dbReference type="GO" id="GO:0016887">
    <property type="term" value="F:ATP hydrolysis activity"/>
    <property type="evidence" value="ECO:0007669"/>
    <property type="project" value="InterPro"/>
</dbReference>
<dbReference type="GO" id="GO:0032300">
    <property type="term" value="C:mismatch repair complex"/>
    <property type="evidence" value="ECO:0007669"/>
    <property type="project" value="InterPro"/>
</dbReference>
<protein>
    <submittedName>
        <fullName evidence="1">Uncharacterized protein</fullName>
    </submittedName>
</protein>
<dbReference type="InterPro" id="IPR038973">
    <property type="entry name" value="MutL/Mlh/Pms-like"/>
</dbReference>
<keyword evidence="2" id="KW-1185">Reference proteome</keyword>
<dbReference type="GO" id="GO:0140664">
    <property type="term" value="F:ATP-dependent DNA damage sensor activity"/>
    <property type="evidence" value="ECO:0007669"/>
    <property type="project" value="InterPro"/>
</dbReference>
<accession>A0A9J6AH13</accession>
<dbReference type="GO" id="GO:0006298">
    <property type="term" value="P:mismatch repair"/>
    <property type="evidence" value="ECO:0007669"/>
    <property type="project" value="InterPro"/>
</dbReference>